<protein>
    <submittedName>
        <fullName evidence="1">Uncharacterized protein</fullName>
    </submittedName>
</protein>
<sequence>MRWLPIVMLALVDGKSRCPRGSAWPARLRSANGTCATFLAGAPQQQGLGHAFMSFNRLVHVAGRLGLTLAARFASRGHGMNATKVDAYFFGAYFDAAGPPAGCEKVPAAASEAALAASVDAFRAGACAAAPACAVFRLKTAPPFHKRLNVDGYRAAFEGRAAERAALAPRAAPRGDAFTVAVHIRRGDHLKYGRRNVDFVAQRYVPNVAFVDLLGRVAATLKTGDIAARARVVVLAEGARPGGLVPDIDGDRTDFRAALPGVDVDVGPREAVDAFDALCAADLVVTSKSGFSHLAATLCARPAVLAVPFWLDYACLPRALELAETAAVFDDNPSGAPVNLTARFDYDEAALLALLRPP</sequence>
<dbReference type="GeneID" id="20225405"/>
<proteinExistence type="predicted"/>
<gene>
    <name evidence="1" type="ORF">AURANDRAFT_65588</name>
</gene>
<dbReference type="InParanoid" id="F0YEG0"/>
<dbReference type="EMBL" id="GL833134">
    <property type="protein sequence ID" value="EGB06551.1"/>
    <property type="molecule type" value="Genomic_DNA"/>
</dbReference>
<evidence type="ECO:0000313" key="2">
    <source>
        <dbReference type="Proteomes" id="UP000002729"/>
    </source>
</evidence>
<dbReference type="Proteomes" id="UP000002729">
    <property type="component" value="Unassembled WGS sequence"/>
</dbReference>
<accession>F0YEG0</accession>
<keyword evidence="2" id="KW-1185">Reference proteome</keyword>
<dbReference type="RefSeq" id="XP_009038726.1">
    <property type="nucleotide sequence ID" value="XM_009040478.1"/>
</dbReference>
<dbReference type="OrthoDB" id="10535626at2759"/>
<dbReference type="AlphaFoldDB" id="F0YEG0"/>
<reference evidence="1 2" key="1">
    <citation type="journal article" date="2011" name="Proc. Natl. Acad. Sci. U.S.A.">
        <title>Niche of harmful alga Aureococcus anophagefferens revealed through ecogenomics.</title>
        <authorList>
            <person name="Gobler C.J."/>
            <person name="Berry D.L."/>
            <person name="Dyhrman S.T."/>
            <person name="Wilhelm S.W."/>
            <person name="Salamov A."/>
            <person name="Lobanov A.V."/>
            <person name="Zhang Y."/>
            <person name="Collier J.L."/>
            <person name="Wurch L.L."/>
            <person name="Kustka A.B."/>
            <person name="Dill B.D."/>
            <person name="Shah M."/>
            <person name="VerBerkmoes N.C."/>
            <person name="Kuo A."/>
            <person name="Terry A."/>
            <person name="Pangilinan J."/>
            <person name="Lindquist E.A."/>
            <person name="Lucas S."/>
            <person name="Paulsen I.T."/>
            <person name="Hattenrath-Lehmann T.K."/>
            <person name="Talmage S.C."/>
            <person name="Walker E.A."/>
            <person name="Koch F."/>
            <person name="Burson A.M."/>
            <person name="Marcoval M.A."/>
            <person name="Tang Y.Z."/>
            <person name="Lecleir G.R."/>
            <person name="Coyne K.J."/>
            <person name="Berg G.M."/>
            <person name="Bertrand E.M."/>
            <person name="Saito M.A."/>
            <person name="Gladyshev V.N."/>
            <person name="Grigoriev I.V."/>
        </authorList>
    </citation>
    <scope>NUCLEOTIDE SEQUENCE [LARGE SCALE GENOMIC DNA]</scope>
    <source>
        <strain evidence="2">CCMP 1984</strain>
    </source>
</reference>
<dbReference type="KEGG" id="aaf:AURANDRAFT_65588"/>
<evidence type="ECO:0000313" key="1">
    <source>
        <dbReference type="EMBL" id="EGB06551.1"/>
    </source>
</evidence>
<name>F0YEG0_AURAN</name>
<organism evidence="2">
    <name type="scientific">Aureococcus anophagefferens</name>
    <name type="common">Harmful bloom alga</name>
    <dbReference type="NCBI Taxonomy" id="44056"/>
    <lineage>
        <taxon>Eukaryota</taxon>
        <taxon>Sar</taxon>
        <taxon>Stramenopiles</taxon>
        <taxon>Ochrophyta</taxon>
        <taxon>Pelagophyceae</taxon>
        <taxon>Pelagomonadales</taxon>
        <taxon>Pelagomonadaceae</taxon>
        <taxon>Aureococcus</taxon>
    </lineage>
</organism>